<dbReference type="Pfam" id="PF06983">
    <property type="entry name" value="3-dmu-9_3-mt"/>
    <property type="match status" value="1"/>
</dbReference>
<keyword evidence="3" id="KW-1185">Reference proteome</keyword>
<evidence type="ECO:0000259" key="1">
    <source>
        <dbReference type="Pfam" id="PF06983"/>
    </source>
</evidence>
<keyword evidence="2" id="KW-0489">Methyltransferase</keyword>
<dbReference type="PANTHER" id="PTHR33990:SF4">
    <property type="entry name" value="PHNB-LIKE DOMAIN-CONTAINING PROTEIN"/>
    <property type="match status" value="1"/>
</dbReference>
<sequence>MQKTTTYLLFVGEQNGKAEEAISLYTSLFRNSGVKHIDYFKAGEPGGEEGTVKQAIFTLDGQEYRAMDGGVGHQFSFTPAVSVFVNCEREEEIATLYQKLLEGGNALMPLGDYGFSKKFGWLSDKYGMSWQLNLEV</sequence>
<dbReference type="CDD" id="cd06588">
    <property type="entry name" value="PhnB_like"/>
    <property type="match status" value="1"/>
</dbReference>
<gene>
    <name evidence="2" type="ORF">C8N40_10491</name>
</gene>
<dbReference type="GO" id="GO:0032259">
    <property type="term" value="P:methylation"/>
    <property type="evidence" value="ECO:0007669"/>
    <property type="project" value="UniProtKB-KW"/>
</dbReference>
<dbReference type="Proteomes" id="UP000244225">
    <property type="component" value="Unassembled WGS sequence"/>
</dbReference>
<dbReference type="Gene3D" id="3.30.720.100">
    <property type="match status" value="1"/>
</dbReference>
<dbReference type="RefSeq" id="WP_108211485.1">
    <property type="nucleotide sequence ID" value="NZ_QBKI01000004.1"/>
</dbReference>
<dbReference type="PIRSF" id="PIRSF021700">
    <property type="entry name" value="3_dmu_93_MTrfase"/>
    <property type="match status" value="1"/>
</dbReference>
<dbReference type="OrthoDB" id="9806473at2"/>
<dbReference type="InterPro" id="IPR009725">
    <property type="entry name" value="3_dmu_93_MTrfase"/>
</dbReference>
<evidence type="ECO:0000313" key="2">
    <source>
        <dbReference type="EMBL" id="PTX19360.1"/>
    </source>
</evidence>
<name>A0A2T5YJ73_9BACT</name>
<feature type="domain" description="PhnB-like" evidence="1">
    <location>
        <begin position="2"/>
        <end position="132"/>
    </location>
</feature>
<keyword evidence="2" id="KW-0808">Transferase</keyword>
<evidence type="ECO:0000313" key="3">
    <source>
        <dbReference type="Proteomes" id="UP000244225"/>
    </source>
</evidence>
<keyword evidence="2" id="KW-0830">Ubiquinone</keyword>
<dbReference type="Gene3D" id="3.30.720.110">
    <property type="match status" value="1"/>
</dbReference>
<dbReference type="EMBL" id="QBKI01000004">
    <property type="protein sequence ID" value="PTX19360.1"/>
    <property type="molecule type" value="Genomic_DNA"/>
</dbReference>
<organism evidence="2 3">
    <name type="scientific">Pontibacter mucosus</name>
    <dbReference type="NCBI Taxonomy" id="1649266"/>
    <lineage>
        <taxon>Bacteria</taxon>
        <taxon>Pseudomonadati</taxon>
        <taxon>Bacteroidota</taxon>
        <taxon>Cytophagia</taxon>
        <taxon>Cytophagales</taxon>
        <taxon>Hymenobacteraceae</taxon>
        <taxon>Pontibacter</taxon>
    </lineage>
</organism>
<comment type="caution">
    <text evidence="2">The sequence shown here is derived from an EMBL/GenBank/DDBJ whole genome shotgun (WGS) entry which is preliminary data.</text>
</comment>
<accession>A0A2T5YJ73</accession>
<dbReference type="SUPFAM" id="SSF54593">
    <property type="entry name" value="Glyoxalase/Bleomycin resistance protein/Dihydroxybiphenyl dioxygenase"/>
    <property type="match status" value="1"/>
</dbReference>
<proteinExistence type="predicted"/>
<reference evidence="2 3" key="1">
    <citation type="submission" date="2018-04" db="EMBL/GenBank/DDBJ databases">
        <title>Genomic Encyclopedia of Archaeal and Bacterial Type Strains, Phase II (KMG-II): from individual species to whole genera.</title>
        <authorList>
            <person name="Goeker M."/>
        </authorList>
    </citation>
    <scope>NUCLEOTIDE SEQUENCE [LARGE SCALE GENOMIC DNA]</scope>
    <source>
        <strain evidence="2 3">DSM 100162</strain>
    </source>
</reference>
<protein>
    <submittedName>
        <fullName evidence="2">Putative 3-demethylubiquinone-9 3-methyltransferase (Glyoxalase superfamily)</fullName>
    </submittedName>
</protein>
<dbReference type="GO" id="GO:0008168">
    <property type="term" value="F:methyltransferase activity"/>
    <property type="evidence" value="ECO:0007669"/>
    <property type="project" value="UniProtKB-KW"/>
</dbReference>
<dbReference type="InterPro" id="IPR028973">
    <property type="entry name" value="PhnB-like"/>
</dbReference>
<dbReference type="InterPro" id="IPR029068">
    <property type="entry name" value="Glyas_Bleomycin-R_OHBP_Dase"/>
</dbReference>
<dbReference type="PANTHER" id="PTHR33990">
    <property type="entry name" value="PROTEIN YJDN-RELATED"/>
    <property type="match status" value="1"/>
</dbReference>
<dbReference type="AlphaFoldDB" id="A0A2T5YJ73"/>